<dbReference type="SMART" id="SM00225">
    <property type="entry name" value="BTB"/>
    <property type="match status" value="1"/>
</dbReference>
<dbReference type="SUPFAM" id="SSF49599">
    <property type="entry name" value="TRAF domain-like"/>
    <property type="match status" value="1"/>
</dbReference>
<dbReference type="InterPro" id="IPR002083">
    <property type="entry name" value="MATH/TRAF_dom"/>
</dbReference>
<dbReference type="Gene3D" id="6.10.250.3030">
    <property type="match status" value="1"/>
</dbReference>
<dbReference type="FunFam" id="2.60.210.10:FF:000003">
    <property type="entry name" value="Speckle-type POZ protein-like a"/>
    <property type="match status" value="1"/>
</dbReference>
<protein>
    <submittedName>
        <fullName evidence="4">TD and POZ domain containing 3</fullName>
    </submittedName>
</protein>
<evidence type="ECO:0000313" key="5">
    <source>
        <dbReference type="Proteomes" id="UP000694415"/>
    </source>
</evidence>
<dbReference type="Gene3D" id="3.30.710.10">
    <property type="entry name" value="Potassium Channel Kv1.1, Chain A"/>
    <property type="match status" value="1"/>
</dbReference>
<keyword evidence="5" id="KW-1185">Reference proteome</keyword>
<evidence type="ECO:0000259" key="3">
    <source>
        <dbReference type="PROSITE" id="PS50144"/>
    </source>
</evidence>
<dbReference type="Gene3D" id="6.20.250.50">
    <property type="match status" value="1"/>
</dbReference>
<dbReference type="InterPro" id="IPR008974">
    <property type="entry name" value="TRAF-like"/>
</dbReference>
<reference evidence="4" key="1">
    <citation type="submission" date="2025-08" db="UniProtKB">
        <authorList>
            <consortium name="Ensembl"/>
        </authorList>
    </citation>
    <scope>IDENTIFICATION</scope>
</reference>
<dbReference type="PROSITE" id="PS50144">
    <property type="entry name" value="MATH"/>
    <property type="match status" value="1"/>
</dbReference>
<dbReference type="FunFam" id="3.30.710.10:FF:000147">
    <property type="entry name" value="Predicted gene 4858"/>
    <property type="match status" value="1"/>
</dbReference>
<dbReference type="SMART" id="SM00061">
    <property type="entry name" value="MATH"/>
    <property type="match status" value="1"/>
</dbReference>
<dbReference type="PROSITE" id="PS50097">
    <property type="entry name" value="BTB"/>
    <property type="match status" value="1"/>
</dbReference>
<evidence type="ECO:0000256" key="1">
    <source>
        <dbReference type="ARBA" id="ARBA00010846"/>
    </source>
</evidence>
<dbReference type="PANTHER" id="PTHR24413">
    <property type="entry name" value="SPECKLE-TYPE POZ PROTEIN"/>
    <property type="match status" value="1"/>
</dbReference>
<accession>A0A8C6MN96</accession>
<evidence type="ECO:0000259" key="2">
    <source>
        <dbReference type="PROSITE" id="PS50097"/>
    </source>
</evidence>
<dbReference type="InterPro" id="IPR000210">
    <property type="entry name" value="BTB/POZ_dom"/>
</dbReference>
<reference evidence="4" key="2">
    <citation type="submission" date="2025-09" db="UniProtKB">
        <authorList>
            <consortium name="Ensembl"/>
        </authorList>
    </citation>
    <scope>IDENTIFICATION</scope>
</reference>
<dbReference type="Gene3D" id="2.60.210.10">
    <property type="entry name" value="Apoptosis, Tumor Necrosis Factor Receptor Associated Protein 2, Chain A"/>
    <property type="match status" value="1"/>
</dbReference>
<dbReference type="GeneTree" id="ENSGT00940000154376"/>
<dbReference type="InterPro" id="IPR011333">
    <property type="entry name" value="SKP1/BTB/POZ_sf"/>
</dbReference>
<dbReference type="SUPFAM" id="SSF54695">
    <property type="entry name" value="POZ domain"/>
    <property type="match status" value="1"/>
</dbReference>
<dbReference type="Proteomes" id="UP000694415">
    <property type="component" value="Unplaced"/>
</dbReference>
<feature type="domain" description="MATH" evidence="3">
    <location>
        <begin position="19"/>
        <end position="149"/>
    </location>
</feature>
<dbReference type="GO" id="GO:0030163">
    <property type="term" value="P:protein catabolic process"/>
    <property type="evidence" value="ECO:0007669"/>
    <property type="project" value="UniProtKB-ARBA"/>
</dbReference>
<name>A0A8C6MN96_MUSSI</name>
<proteinExistence type="inferred from homology"/>
<comment type="similarity">
    <text evidence="1">Belongs to the Tdpoz family.</text>
</comment>
<feature type="domain" description="BTB" evidence="2">
    <location>
        <begin position="188"/>
        <end position="250"/>
    </location>
</feature>
<dbReference type="CDD" id="cd18521">
    <property type="entry name" value="BACK_Tdpoz"/>
    <property type="match status" value="1"/>
</dbReference>
<dbReference type="AlphaFoldDB" id="A0A8C6MN96"/>
<dbReference type="Ensembl" id="ENSMSIT00000000084.1">
    <property type="protein sequence ID" value="ENSMSIP00000000065.1"/>
    <property type="gene ID" value="ENSMSIG00000000076.1"/>
</dbReference>
<evidence type="ECO:0000313" key="4">
    <source>
        <dbReference type="Ensembl" id="ENSMSIP00000000065.1"/>
    </source>
</evidence>
<dbReference type="Pfam" id="PF22486">
    <property type="entry name" value="MATH_2"/>
    <property type="match status" value="1"/>
</dbReference>
<organism evidence="4 5">
    <name type="scientific">Mus spicilegus</name>
    <name type="common">Mound-building mouse</name>
    <dbReference type="NCBI Taxonomy" id="10103"/>
    <lineage>
        <taxon>Eukaryota</taxon>
        <taxon>Metazoa</taxon>
        <taxon>Chordata</taxon>
        <taxon>Craniata</taxon>
        <taxon>Vertebrata</taxon>
        <taxon>Euteleostomi</taxon>
        <taxon>Mammalia</taxon>
        <taxon>Eutheria</taxon>
        <taxon>Euarchontoglires</taxon>
        <taxon>Glires</taxon>
        <taxon>Rodentia</taxon>
        <taxon>Myomorpha</taxon>
        <taxon>Muroidea</taxon>
        <taxon>Muridae</taxon>
        <taxon>Murinae</taxon>
        <taxon>Mus</taxon>
        <taxon>Mus</taxon>
    </lineage>
</organism>
<dbReference type="Pfam" id="PF00651">
    <property type="entry name" value="BTB"/>
    <property type="match status" value="1"/>
</dbReference>
<sequence>MAGDMEFKSWGYTQINVQKFCYNWTISNFSFCMGAHQKSITSPVFSLEASKEVAWCLRLYPNGVDEESKDYLSVYLELLSALESPILAKFEFWIINSQGEKYQSRKISNVQCFLQYEHRGFKKFLLRGLLLSHQNWFLPEYQFTICCQVSIVGTIFDMPGQKRTPAIKDPRHMLTDDLGELWENSRFTDCCLLVAGHEFKAHKAILAARSPVFRAMFENEMKESLKNPIEIMDLDLDVFKEMMGFIYTGKAPHLHSHSMACDVLPAADKYGLVVLKFLCEDVLCRNLSVKNAAHTLILADLNSTEKLKSQALDFIAIHACEVSETSEWKSMLKSHPHLVAEAFHSLASAKCSFLEPNVVLESSQL</sequence>